<protein>
    <submittedName>
        <fullName evidence="1">Uncharacterized protein</fullName>
    </submittedName>
</protein>
<reference evidence="1" key="2">
    <citation type="journal article" date="2015" name="Data Brief">
        <title>Shoot transcriptome of the giant reed, Arundo donax.</title>
        <authorList>
            <person name="Barrero R.A."/>
            <person name="Guerrero F.D."/>
            <person name="Moolhuijzen P."/>
            <person name="Goolsby J.A."/>
            <person name="Tidwell J."/>
            <person name="Bellgard S.E."/>
            <person name="Bellgard M.I."/>
        </authorList>
    </citation>
    <scope>NUCLEOTIDE SEQUENCE</scope>
    <source>
        <tissue evidence="1">Shoot tissue taken approximately 20 cm above the soil surface</tissue>
    </source>
</reference>
<accession>A0A0A8ZIT3</accession>
<dbReference type="EMBL" id="GBRH01259179">
    <property type="protein sequence ID" value="JAD38716.1"/>
    <property type="molecule type" value="Transcribed_RNA"/>
</dbReference>
<proteinExistence type="predicted"/>
<reference evidence="1" key="1">
    <citation type="submission" date="2014-09" db="EMBL/GenBank/DDBJ databases">
        <authorList>
            <person name="Magalhaes I.L.F."/>
            <person name="Oliveira U."/>
            <person name="Santos F.R."/>
            <person name="Vidigal T.H.D.A."/>
            <person name="Brescovit A.D."/>
            <person name="Santos A.J."/>
        </authorList>
    </citation>
    <scope>NUCLEOTIDE SEQUENCE</scope>
    <source>
        <tissue evidence="1">Shoot tissue taken approximately 20 cm above the soil surface</tissue>
    </source>
</reference>
<name>A0A0A8ZIT3_ARUDO</name>
<dbReference type="AlphaFoldDB" id="A0A0A8ZIT3"/>
<sequence length="34" mass="3626">MTFSAERPINLCSSTIRGLHSRGMVASNMSNSAV</sequence>
<evidence type="ECO:0000313" key="1">
    <source>
        <dbReference type="EMBL" id="JAD38716.1"/>
    </source>
</evidence>
<organism evidence="1">
    <name type="scientific">Arundo donax</name>
    <name type="common">Giant reed</name>
    <name type="synonym">Donax arundinaceus</name>
    <dbReference type="NCBI Taxonomy" id="35708"/>
    <lineage>
        <taxon>Eukaryota</taxon>
        <taxon>Viridiplantae</taxon>
        <taxon>Streptophyta</taxon>
        <taxon>Embryophyta</taxon>
        <taxon>Tracheophyta</taxon>
        <taxon>Spermatophyta</taxon>
        <taxon>Magnoliopsida</taxon>
        <taxon>Liliopsida</taxon>
        <taxon>Poales</taxon>
        <taxon>Poaceae</taxon>
        <taxon>PACMAD clade</taxon>
        <taxon>Arundinoideae</taxon>
        <taxon>Arundineae</taxon>
        <taxon>Arundo</taxon>
    </lineage>
</organism>